<reference evidence="8 9" key="1">
    <citation type="submission" date="2019-05" db="EMBL/GenBank/DDBJ databases">
        <title>The metagenome of a microbial culture collection derived from dairy environment covers the genomic content of the human microbiome.</title>
        <authorList>
            <person name="Roder T."/>
            <person name="Wuthrich D."/>
            <person name="Sattari Z."/>
            <person name="Von Ah U."/>
            <person name="Bar C."/>
            <person name="Ronchi F."/>
            <person name="Macpherson A.J."/>
            <person name="Ganal-Vonarburg S.C."/>
            <person name="Bruggmann R."/>
            <person name="Vergeres G."/>
        </authorList>
    </citation>
    <scope>NUCLEOTIDE SEQUENCE [LARGE SCALE GENOMIC DNA]</scope>
    <source>
        <strain evidence="8 9">FAM 24227</strain>
    </source>
</reference>
<comment type="caution">
    <text evidence="8">The sequence shown here is derived from an EMBL/GenBank/DDBJ whole genome shotgun (WGS) entry which is preliminary data.</text>
</comment>
<dbReference type="RefSeq" id="WP_138404111.1">
    <property type="nucleotide sequence ID" value="NZ_VBSP01000009.1"/>
</dbReference>
<dbReference type="OrthoDB" id="9807815at2"/>
<evidence type="ECO:0000313" key="8">
    <source>
        <dbReference type="EMBL" id="TLQ41853.1"/>
    </source>
</evidence>
<dbReference type="GO" id="GO:0000271">
    <property type="term" value="P:polysaccharide biosynthetic process"/>
    <property type="evidence" value="ECO:0007669"/>
    <property type="project" value="InterPro"/>
</dbReference>
<dbReference type="GO" id="GO:0005886">
    <property type="term" value="C:plasma membrane"/>
    <property type="evidence" value="ECO:0007669"/>
    <property type="project" value="TreeGrafter"/>
</dbReference>
<dbReference type="PANTHER" id="PTHR38459">
    <property type="entry name" value="PROPHAGE BACTOPRENOL-LINKED GLUCOSE TRANSLOCASE HOMOLOG"/>
    <property type="match status" value="1"/>
</dbReference>
<evidence type="ECO:0000313" key="9">
    <source>
        <dbReference type="Proteomes" id="UP000306420"/>
    </source>
</evidence>
<dbReference type="InterPro" id="IPR007267">
    <property type="entry name" value="GtrA_DPMS_TM"/>
</dbReference>
<feature type="transmembrane region" description="Helical" evidence="6">
    <location>
        <begin position="101"/>
        <end position="120"/>
    </location>
</feature>
<evidence type="ECO:0000259" key="7">
    <source>
        <dbReference type="Pfam" id="PF04138"/>
    </source>
</evidence>
<dbReference type="InterPro" id="IPR051401">
    <property type="entry name" value="GtrA_CellWall_Glycosyl"/>
</dbReference>
<dbReference type="Pfam" id="PF04138">
    <property type="entry name" value="GtrA_DPMS_TM"/>
    <property type="match status" value="1"/>
</dbReference>
<proteinExistence type="inferred from homology"/>
<dbReference type="EMBL" id="VBSP01000009">
    <property type="protein sequence ID" value="TLQ41853.1"/>
    <property type="molecule type" value="Genomic_DNA"/>
</dbReference>
<dbReference type="Proteomes" id="UP000306420">
    <property type="component" value="Unassembled WGS sequence"/>
</dbReference>
<feature type="transmembrane region" description="Helical" evidence="6">
    <location>
        <begin position="34"/>
        <end position="55"/>
    </location>
</feature>
<evidence type="ECO:0000256" key="1">
    <source>
        <dbReference type="ARBA" id="ARBA00004141"/>
    </source>
</evidence>
<evidence type="ECO:0000256" key="4">
    <source>
        <dbReference type="ARBA" id="ARBA00022989"/>
    </source>
</evidence>
<evidence type="ECO:0000256" key="6">
    <source>
        <dbReference type="SAM" id="Phobius"/>
    </source>
</evidence>
<accession>A0A5R9E1F7</accession>
<feature type="transmembrane region" description="Helical" evidence="6">
    <location>
        <begin position="76"/>
        <end position="95"/>
    </location>
</feature>
<name>A0A5R9E1F7_9LACT</name>
<protein>
    <submittedName>
        <fullName evidence="8">GtrA family protein</fullName>
    </submittedName>
</protein>
<feature type="transmembrane region" description="Helical" evidence="6">
    <location>
        <begin position="7"/>
        <end position="28"/>
    </location>
</feature>
<comment type="subcellular location">
    <subcellularLocation>
        <location evidence="1">Membrane</location>
        <topology evidence="1">Multi-pass membrane protein</topology>
    </subcellularLocation>
</comment>
<comment type="similarity">
    <text evidence="2">Belongs to the GtrA family.</text>
</comment>
<keyword evidence="5 6" id="KW-0472">Membrane</keyword>
<keyword evidence="4 6" id="KW-1133">Transmembrane helix</keyword>
<gene>
    <name evidence="8" type="ORF">FEZ33_04010</name>
</gene>
<keyword evidence="3 6" id="KW-0812">Transmembrane</keyword>
<evidence type="ECO:0000256" key="2">
    <source>
        <dbReference type="ARBA" id="ARBA00009399"/>
    </source>
</evidence>
<evidence type="ECO:0000256" key="3">
    <source>
        <dbReference type="ARBA" id="ARBA00022692"/>
    </source>
</evidence>
<feature type="domain" description="GtrA/DPMS transmembrane" evidence="7">
    <location>
        <begin position="11"/>
        <end position="124"/>
    </location>
</feature>
<dbReference type="AlphaFoldDB" id="A0A5R9E1F7"/>
<sequence length="153" mass="17491">MKRLIQQFFNFAVVGGISTLIDFIVLYISYEVLGMNYLIGTAIAFIIATVFNYWASMRFIFVSKFGKDQRYKEITIFLSLSIVGLILTQILMFVFVEWFGVAVMISKIFVTGFVMVFNFVSRKILLDDSSSDESIDAVQTEKVAVKEANHFDK</sequence>
<evidence type="ECO:0000256" key="5">
    <source>
        <dbReference type="ARBA" id="ARBA00023136"/>
    </source>
</evidence>
<organism evidence="8 9">
    <name type="scientific">Ruoffia tabacinasalis</name>
    <dbReference type="NCBI Taxonomy" id="87458"/>
    <lineage>
        <taxon>Bacteria</taxon>
        <taxon>Bacillati</taxon>
        <taxon>Bacillota</taxon>
        <taxon>Bacilli</taxon>
        <taxon>Lactobacillales</taxon>
        <taxon>Aerococcaceae</taxon>
        <taxon>Ruoffia</taxon>
    </lineage>
</organism>
<dbReference type="PANTHER" id="PTHR38459:SF1">
    <property type="entry name" value="PROPHAGE BACTOPRENOL-LINKED GLUCOSE TRANSLOCASE HOMOLOG"/>
    <property type="match status" value="1"/>
</dbReference>